<dbReference type="Proteomes" id="UP000006062">
    <property type="component" value="Chromosome"/>
</dbReference>
<dbReference type="KEGG" id="tvi:Thivi_3151"/>
<dbReference type="OrthoDB" id="7067351at2"/>
<evidence type="ECO:0000313" key="2">
    <source>
        <dbReference type="Proteomes" id="UP000006062"/>
    </source>
</evidence>
<accession>I3YDG0</accession>
<dbReference type="HOGENOM" id="CLU_2753196_0_0_6"/>
<keyword evidence="2" id="KW-1185">Reference proteome</keyword>
<dbReference type="RefSeq" id="WP_014779441.1">
    <property type="nucleotide sequence ID" value="NC_018012.1"/>
</dbReference>
<dbReference type="eggNOG" id="ENOG502ZJPX">
    <property type="taxonomic scope" value="Bacteria"/>
</dbReference>
<sequence>MSAQIDYQILLEEVVRTAKAAAEQAVDEPFEHGLKAAYYDILDVVKTQAEVMEVPLSEIGLGDFDPDSLLGPRRAA</sequence>
<name>I3YDG0_THIV6</name>
<reference evidence="1 2" key="1">
    <citation type="submission" date="2012-06" db="EMBL/GenBank/DDBJ databases">
        <title>Complete sequence of Thiocystis violascens DSM 198.</title>
        <authorList>
            <consortium name="US DOE Joint Genome Institute"/>
            <person name="Lucas S."/>
            <person name="Han J."/>
            <person name="Lapidus A."/>
            <person name="Cheng J.-F."/>
            <person name="Goodwin L."/>
            <person name="Pitluck S."/>
            <person name="Peters L."/>
            <person name="Ovchinnikova G."/>
            <person name="Teshima H."/>
            <person name="Detter J.C."/>
            <person name="Han C."/>
            <person name="Tapia R."/>
            <person name="Land M."/>
            <person name="Hauser L."/>
            <person name="Kyrpides N."/>
            <person name="Ivanova N."/>
            <person name="Pagani I."/>
            <person name="Vogl K."/>
            <person name="Liu Z."/>
            <person name="Frigaard N.-U."/>
            <person name="Bryant D."/>
            <person name="Woyke T."/>
        </authorList>
    </citation>
    <scope>NUCLEOTIDE SEQUENCE [LARGE SCALE GENOMIC DNA]</scope>
    <source>
        <strain evidence="2">ATCC 17096 / DSM 198 / 6111</strain>
    </source>
</reference>
<evidence type="ECO:0000313" key="1">
    <source>
        <dbReference type="EMBL" id="AFL75028.1"/>
    </source>
</evidence>
<dbReference type="EMBL" id="CP003154">
    <property type="protein sequence ID" value="AFL75028.1"/>
    <property type="molecule type" value="Genomic_DNA"/>
</dbReference>
<dbReference type="AlphaFoldDB" id="I3YDG0"/>
<organism evidence="1 2">
    <name type="scientific">Thiocystis violascens (strain ATCC 17096 / DSM 198 / 6111)</name>
    <name type="common">Chromatium violascens</name>
    <dbReference type="NCBI Taxonomy" id="765911"/>
    <lineage>
        <taxon>Bacteria</taxon>
        <taxon>Pseudomonadati</taxon>
        <taxon>Pseudomonadota</taxon>
        <taxon>Gammaproteobacteria</taxon>
        <taxon>Chromatiales</taxon>
        <taxon>Chromatiaceae</taxon>
        <taxon>Thiocystis</taxon>
    </lineage>
</organism>
<proteinExistence type="predicted"/>
<dbReference type="STRING" id="765911.Thivi_3151"/>
<gene>
    <name evidence="1" type="ordered locus">Thivi_3151</name>
</gene>
<protein>
    <submittedName>
        <fullName evidence="1">Uncharacterized protein</fullName>
    </submittedName>
</protein>